<dbReference type="AlphaFoldDB" id="D6LEQ0"/>
<accession>D6LEQ0</accession>
<proteinExistence type="predicted"/>
<organism evidence="2 3">
    <name type="scientific">Fusobacterium periodonticum 1_1_41FAA</name>
    <dbReference type="NCBI Taxonomy" id="469621"/>
    <lineage>
        <taxon>Bacteria</taxon>
        <taxon>Fusobacteriati</taxon>
        <taxon>Fusobacteriota</taxon>
        <taxon>Fusobacteriia</taxon>
        <taxon>Fusobacteriales</taxon>
        <taxon>Fusobacteriaceae</taxon>
        <taxon>Fusobacterium</taxon>
    </lineage>
</organism>
<keyword evidence="1" id="KW-1133">Transmembrane helix</keyword>
<sequence>MKHLLTIIQAGLILGKIFGWINYKWIIILLPLIICFGLLVISFIIIGIISYIEHLKLNKLLKELKVKK</sequence>
<evidence type="ECO:0000313" key="3">
    <source>
        <dbReference type="Proteomes" id="UP000003964"/>
    </source>
</evidence>
<evidence type="ECO:0000313" key="2">
    <source>
        <dbReference type="EMBL" id="EFG28635.2"/>
    </source>
</evidence>
<evidence type="ECO:0000256" key="1">
    <source>
        <dbReference type="SAM" id="Phobius"/>
    </source>
</evidence>
<name>D6LEQ0_9FUSO</name>
<protein>
    <submittedName>
        <fullName evidence="2">Uncharacterized protein</fullName>
    </submittedName>
</protein>
<feature type="transmembrane region" description="Helical" evidence="1">
    <location>
        <begin position="29"/>
        <end position="52"/>
    </location>
</feature>
<gene>
    <name evidence="2" type="ORF">HMPREF0400_00186</name>
</gene>
<keyword evidence="1" id="KW-0472">Membrane</keyword>
<dbReference type="RefSeq" id="WP_008820213.1">
    <property type="nucleotide sequence ID" value="NZ_GG770381.1"/>
</dbReference>
<dbReference type="Proteomes" id="UP000003964">
    <property type="component" value="Unassembled WGS sequence"/>
</dbReference>
<keyword evidence="1" id="KW-0812">Transmembrane</keyword>
<dbReference type="EMBL" id="GG770381">
    <property type="protein sequence ID" value="EFG28635.2"/>
    <property type="molecule type" value="Genomic_DNA"/>
</dbReference>
<reference evidence="2 3" key="1">
    <citation type="submission" date="2010-03" db="EMBL/GenBank/DDBJ databases">
        <title>The Genome Sequence of Fusobacterium sp. 1_1_41FAA.</title>
        <authorList>
            <consortium name="The Broad Institute Genome Sequencing Platform"/>
            <person name="Ward D."/>
            <person name="Earl A."/>
            <person name="Feldgarden M."/>
            <person name="Gevers D."/>
            <person name="Young S.K."/>
            <person name="Zeng Q."/>
            <person name="Koehrsen M."/>
            <person name="Alvarado L."/>
            <person name="Berlin A."/>
            <person name="Borenstein D."/>
            <person name="Chapman S."/>
            <person name="Chen Z."/>
            <person name="Engels R."/>
            <person name="Freedman E."/>
            <person name="Gellesch M."/>
            <person name="Goldberg J."/>
            <person name="Griggs A."/>
            <person name="Gujja S."/>
            <person name="Heilman E."/>
            <person name="Heiman D."/>
            <person name="Hepburn T."/>
            <person name="Howarth C."/>
            <person name="Jen D."/>
            <person name="Larson L."/>
            <person name="Mehta T."/>
            <person name="Park D."/>
            <person name="Pearson M."/>
            <person name="Richards J."/>
            <person name="Roberts A."/>
            <person name="Saif S."/>
            <person name="Shea T."/>
            <person name="Shenoy N."/>
            <person name="Sisk P."/>
            <person name="Stolte C."/>
            <person name="Sykes S."/>
            <person name="Walk T."/>
            <person name="White J."/>
            <person name="Yandava C."/>
            <person name="Strauss J.C."/>
            <person name="Ambrose C.E."/>
            <person name="Allen-Vercoe E."/>
            <person name="Haas B."/>
            <person name="Henn M.R."/>
            <person name="Nusbaum C."/>
            <person name="Birren B."/>
        </authorList>
    </citation>
    <scope>NUCLEOTIDE SEQUENCE [LARGE SCALE GENOMIC DNA]</scope>
    <source>
        <strain evidence="2 3">1_1_41FAA</strain>
    </source>
</reference>